<evidence type="ECO:0000256" key="8">
    <source>
        <dbReference type="ARBA" id="ARBA00023012"/>
    </source>
</evidence>
<dbReference type="SUPFAM" id="SSF55874">
    <property type="entry name" value="ATPase domain of HSP90 chaperone/DNA topoisomerase II/histidine kinase"/>
    <property type="match status" value="1"/>
</dbReference>
<keyword evidence="12" id="KW-1185">Reference proteome</keyword>
<evidence type="ECO:0000256" key="6">
    <source>
        <dbReference type="ARBA" id="ARBA00022777"/>
    </source>
</evidence>
<dbReference type="PANTHER" id="PTHR24421">
    <property type="entry name" value="NITRATE/NITRITE SENSOR PROTEIN NARX-RELATED"/>
    <property type="match status" value="1"/>
</dbReference>
<evidence type="ECO:0000256" key="3">
    <source>
        <dbReference type="ARBA" id="ARBA00022553"/>
    </source>
</evidence>
<dbReference type="Proteomes" id="UP001595907">
    <property type="component" value="Unassembled WGS sequence"/>
</dbReference>
<comment type="catalytic activity">
    <reaction evidence="1">
        <text>ATP + protein L-histidine = ADP + protein N-phospho-L-histidine.</text>
        <dbReference type="EC" id="2.7.13.3"/>
    </reaction>
</comment>
<dbReference type="SUPFAM" id="SSF48452">
    <property type="entry name" value="TPR-like"/>
    <property type="match status" value="1"/>
</dbReference>
<evidence type="ECO:0000259" key="10">
    <source>
        <dbReference type="PROSITE" id="PS50109"/>
    </source>
</evidence>
<evidence type="ECO:0000256" key="5">
    <source>
        <dbReference type="ARBA" id="ARBA00022741"/>
    </source>
</evidence>
<keyword evidence="5" id="KW-0547">Nucleotide-binding</keyword>
<keyword evidence="4" id="KW-0808">Transferase</keyword>
<dbReference type="InterPro" id="IPR011990">
    <property type="entry name" value="TPR-like_helical_dom_sf"/>
</dbReference>
<evidence type="ECO:0000256" key="4">
    <source>
        <dbReference type="ARBA" id="ARBA00022679"/>
    </source>
</evidence>
<keyword evidence="8" id="KW-0902">Two-component regulatory system</keyword>
<keyword evidence="9" id="KW-1133">Transmembrane helix</keyword>
<dbReference type="Pfam" id="PF02518">
    <property type="entry name" value="HATPase_c"/>
    <property type="match status" value="1"/>
</dbReference>
<dbReference type="PANTHER" id="PTHR24421:SF10">
    <property type="entry name" value="NITRATE_NITRITE SENSOR PROTEIN NARQ"/>
    <property type="match status" value="1"/>
</dbReference>
<keyword evidence="6" id="KW-0418">Kinase</keyword>
<dbReference type="InterPro" id="IPR036890">
    <property type="entry name" value="HATPase_C_sf"/>
</dbReference>
<dbReference type="CDD" id="cd16917">
    <property type="entry name" value="HATPase_UhpB-NarQ-NarX-like"/>
    <property type="match status" value="1"/>
</dbReference>
<dbReference type="InterPro" id="IPR050482">
    <property type="entry name" value="Sensor_HK_TwoCompSys"/>
</dbReference>
<dbReference type="GO" id="GO:0005524">
    <property type="term" value="F:ATP binding"/>
    <property type="evidence" value="ECO:0007669"/>
    <property type="project" value="UniProtKB-KW"/>
</dbReference>
<dbReference type="EC" id="2.7.13.3" evidence="2"/>
<gene>
    <name evidence="11" type="ORF">ACFOWM_12590</name>
</gene>
<proteinExistence type="predicted"/>
<organism evidence="11 12">
    <name type="scientific">Ferruginibacter yonginensis</name>
    <dbReference type="NCBI Taxonomy" id="1310416"/>
    <lineage>
        <taxon>Bacteria</taxon>
        <taxon>Pseudomonadati</taxon>
        <taxon>Bacteroidota</taxon>
        <taxon>Chitinophagia</taxon>
        <taxon>Chitinophagales</taxon>
        <taxon>Chitinophagaceae</taxon>
        <taxon>Ferruginibacter</taxon>
    </lineage>
</organism>
<dbReference type="RefSeq" id="WP_379710685.1">
    <property type="nucleotide sequence ID" value="NZ_JBHSCZ010000004.1"/>
</dbReference>
<keyword evidence="3" id="KW-0597">Phosphoprotein</keyword>
<dbReference type="PROSITE" id="PS50109">
    <property type="entry name" value="HIS_KIN"/>
    <property type="match status" value="1"/>
</dbReference>
<dbReference type="InterPro" id="IPR011712">
    <property type="entry name" value="Sig_transdc_His_kin_sub3_dim/P"/>
</dbReference>
<dbReference type="Gene3D" id="1.25.40.10">
    <property type="entry name" value="Tetratricopeptide repeat domain"/>
    <property type="match status" value="1"/>
</dbReference>
<keyword evidence="9" id="KW-0472">Membrane</keyword>
<sequence length="675" mass="76727">MLKQSIKIIIYFKYQLLCCVLLLNFQIVVKAQNNFSNDTNNIKTTLNKGIQLAEQLPEKALPYLQSAYNQSKTAQYKNGIALASLSLGRWYFGNNIGKSIAYAYEALQNFDNSNNNVEAIADTHLLLAEAYDEQGIKDSSAYYYYLLDAEMDAGTFPNAEFAVRMFTKLTIFWVNLDYGNVINEEYKKTVNRFLDKAKMYANKLKDTADAKSSFLFLQGAYHHGLKQYDSARLFYNEYLIRRTALKKLSITRKVSTLFNIADTYLQETKPNEALKFINQIKAIGSNPQNTQYLAFYISLIDLLTAKAYYQKKEYPATIALLDKALIDLKSTGLHFRNEVVESYDIYASSYQAMGNFSKALEYKNIYSKLYDSITKKDKVDIISRLEIKNRMAEKDKELVLQKLALSEINSKVRYKNSLIIGISVFALSGFIIFALWRKKNISKQKLQDERIENLQQKIKIERLKASITGEEKERTRIGRELHDGIGGLLSVARMNFELAKKQSVVDENADFNDGVKLLEEATVELRKAAYNLMPEVLLTQGLASAVQAFCEKMMSKSATNITFQSIGDRSNISSAFDLPIYRIIQELVHNIIKHAQAKNALVQLNFENDGTINITVEDDGIGLPPDAFEKTLSMGLKNTKERVSDLGGKIDIQSSNETGTSIYLEFEALQEKIDR</sequence>
<accession>A0ABV8QVP7</accession>
<dbReference type="SMART" id="SM00387">
    <property type="entry name" value="HATPase_c"/>
    <property type="match status" value="1"/>
</dbReference>
<comment type="caution">
    <text evidence="11">The sequence shown here is derived from an EMBL/GenBank/DDBJ whole genome shotgun (WGS) entry which is preliminary data.</text>
</comment>
<dbReference type="InterPro" id="IPR005467">
    <property type="entry name" value="His_kinase_dom"/>
</dbReference>
<protein>
    <recommendedName>
        <fullName evidence="2">histidine kinase</fullName>
        <ecNumber evidence="2">2.7.13.3</ecNumber>
    </recommendedName>
</protein>
<feature type="transmembrane region" description="Helical" evidence="9">
    <location>
        <begin position="418"/>
        <end position="436"/>
    </location>
</feature>
<evidence type="ECO:0000256" key="1">
    <source>
        <dbReference type="ARBA" id="ARBA00000085"/>
    </source>
</evidence>
<evidence type="ECO:0000256" key="9">
    <source>
        <dbReference type="SAM" id="Phobius"/>
    </source>
</evidence>
<keyword evidence="7 11" id="KW-0067">ATP-binding</keyword>
<evidence type="ECO:0000256" key="7">
    <source>
        <dbReference type="ARBA" id="ARBA00022840"/>
    </source>
</evidence>
<evidence type="ECO:0000256" key="2">
    <source>
        <dbReference type="ARBA" id="ARBA00012438"/>
    </source>
</evidence>
<feature type="domain" description="Histidine kinase" evidence="10">
    <location>
        <begin position="580"/>
        <end position="670"/>
    </location>
</feature>
<reference evidence="12" key="1">
    <citation type="journal article" date="2019" name="Int. J. Syst. Evol. Microbiol.">
        <title>The Global Catalogue of Microorganisms (GCM) 10K type strain sequencing project: providing services to taxonomists for standard genome sequencing and annotation.</title>
        <authorList>
            <consortium name="The Broad Institute Genomics Platform"/>
            <consortium name="The Broad Institute Genome Sequencing Center for Infectious Disease"/>
            <person name="Wu L."/>
            <person name="Ma J."/>
        </authorList>
    </citation>
    <scope>NUCLEOTIDE SEQUENCE [LARGE SCALE GENOMIC DNA]</scope>
    <source>
        <strain evidence="12">CECT 8289</strain>
    </source>
</reference>
<dbReference type="Gene3D" id="3.30.565.10">
    <property type="entry name" value="Histidine kinase-like ATPase, C-terminal domain"/>
    <property type="match status" value="1"/>
</dbReference>
<dbReference type="EMBL" id="JBHSCZ010000004">
    <property type="protein sequence ID" value="MFC4263725.1"/>
    <property type="molecule type" value="Genomic_DNA"/>
</dbReference>
<evidence type="ECO:0000313" key="12">
    <source>
        <dbReference type="Proteomes" id="UP001595907"/>
    </source>
</evidence>
<dbReference type="Pfam" id="PF07730">
    <property type="entry name" value="HisKA_3"/>
    <property type="match status" value="1"/>
</dbReference>
<evidence type="ECO:0000313" key="11">
    <source>
        <dbReference type="EMBL" id="MFC4263725.1"/>
    </source>
</evidence>
<dbReference type="Gene3D" id="1.20.5.1930">
    <property type="match status" value="1"/>
</dbReference>
<keyword evidence="9" id="KW-0812">Transmembrane</keyword>
<name>A0ABV8QVP7_9BACT</name>
<dbReference type="InterPro" id="IPR003594">
    <property type="entry name" value="HATPase_dom"/>
</dbReference>